<accession>A0A0P5KVG5</accession>
<dbReference type="PANTHER" id="PTHR24258:SF140">
    <property type="entry name" value="BCDNA.GH08420-RELATED"/>
    <property type="match status" value="1"/>
</dbReference>
<dbReference type="SMART" id="SM00020">
    <property type="entry name" value="Tryp_SPc"/>
    <property type="match status" value="1"/>
</dbReference>
<protein>
    <submittedName>
        <fullName evidence="4">Clip-domain serine protease</fullName>
    </submittedName>
</protein>
<feature type="domain" description="Peptidase S1" evidence="3">
    <location>
        <begin position="25"/>
        <end position="272"/>
    </location>
</feature>
<dbReference type="OrthoDB" id="6358997at2759"/>
<keyword evidence="4" id="KW-0645">Protease</keyword>
<reference evidence="4" key="1">
    <citation type="submission" date="2015-10" db="EMBL/GenBank/DDBJ databases">
        <title>EvidentialGene: Evidence-directed Construction of Complete mRNA Transcriptomes without Genomes.</title>
        <authorList>
            <person name="Gilbert D.G."/>
        </authorList>
    </citation>
    <scope>NUCLEOTIDE SEQUENCE</scope>
</reference>
<keyword evidence="4" id="KW-0378">Hydrolase</keyword>
<keyword evidence="2" id="KW-0732">Signal</keyword>
<dbReference type="SUPFAM" id="SSF50494">
    <property type="entry name" value="Trypsin-like serine proteases"/>
    <property type="match status" value="1"/>
</dbReference>
<keyword evidence="1" id="KW-1015">Disulfide bond</keyword>
<feature type="signal peptide" evidence="2">
    <location>
        <begin position="1"/>
        <end position="17"/>
    </location>
</feature>
<proteinExistence type="predicted"/>
<dbReference type="CDD" id="cd00190">
    <property type="entry name" value="Tryp_SPc"/>
    <property type="match status" value="1"/>
</dbReference>
<evidence type="ECO:0000313" key="4">
    <source>
        <dbReference type="EMBL" id="JAN59548.1"/>
    </source>
</evidence>
<dbReference type="InterPro" id="IPR043504">
    <property type="entry name" value="Peptidase_S1_PA_chymotrypsin"/>
</dbReference>
<dbReference type="InterPro" id="IPR001254">
    <property type="entry name" value="Trypsin_dom"/>
</dbReference>
<organism evidence="4">
    <name type="scientific">Daphnia magna</name>
    <dbReference type="NCBI Taxonomy" id="35525"/>
    <lineage>
        <taxon>Eukaryota</taxon>
        <taxon>Metazoa</taxon>
        <taxon>Ecdysozoa</taxon>
        <taxon>Arthropoda</taxon>
        <taxon>Crustacea</taxon>
        <taxon>Branchiopoda</taxon>
        <taxon>Diplostraca</taxon>
        <taxon>Cladocera</taxon>
        <taxon>Anomopoda</taxon>
        <taxon>Daphniidae</taxon>
        <taxon>Daphnia</taxon>
    </lineage>
</organism>
<dbReference type="Pfam" id="PF00089">
    <property type="entry name" value="Trypsin"/>
    <property type="match status" value="1"/>
</dbReference>
<sequence length="282" mass="30990">MQPIVFFILAIVAVVTGAPHVEERIVGGTPITIAPTDATPPYEAMFPYVVSIEYENSHICGGFIYSEKWIVTTASCLENKVLGELVVVAGQVNLIDYDYSEERHAVFRVIPYDTFDNVTLVDDIALIELSSLIKLDGVLRNFIKFNEVFTDVETTPMGTFMGWGATVAGGGFSPRLRHAQLKMIEDNAICGTFGAEEFQISKMICAMDMDNIAAPCTFDEGSPLVQTYGTAPTETTIVVGVLSKRSETCDPAEPSVFTRLSVYYAWLYRIAGQQPIPATSRR</sequence>
<dbReference type="EMBL" id="GDIQ01064425">
    <property type="protein sequence ID" value="JAN30312.1"/>
    <property type="molecule type" value="Transcribed_RNA"/>
</dbReference>
<dbReference type="GO" id="GO:0004252">
    <property type="term" value="F:serine-type endopeptidase activity"/>
    <property type="evidence" value="ECO:0007669"/>
    <property type="project" value="InterPro"/>
</dbReference>
<dbReference type="AlphaFoldDB" id="A0A0P5KVG5"/>
<evidence type="ECO:0000259" key="3">
    <source>
        <dbReference type="PROSITE" id="PS50240"/>
    </source>
</evidence>
<name>A0A0P5KVG5_9CRUS</name>
<dbReference type="GO" id="GO:0006508">
    <property type="term" value="P:proteolysis"/>
    <property type="evidence" value="ECO:0007669"/>
    <property type="project" value="UniProtKB-KW"/>
</dbReference>
<dbReference type="PROSITE" id="PS50240">
    <property type="entry name" value="TRYPSIN_DOM"/>
    <property type="match status" value="1"/>
</dbReference>
<dbReference type="PRINTS" id="PR00722">
    <property type="entry name" value="CHYMOTRYPSIN"/>
</dbReference>
<feature type="chain" id="PRO_5007423532" evidence="2">
    <location>
        <begin position="18"/>
        <end position="282"/>
    </location>
</feature>
<dbReference type="InterPro" id="IPR001314">
    <property type="entry name" value="Peptidase_S1A"/>
</dbReference>
<evidence type="ECO:0000256" key="2">
    <source>
        <dbReference type="SAM" id="SignalP"/>
    </source>
</evidence>
<dbReference type="EMBL" id="GDIQ01035189">
    <property type="protein sequence ID" value="JAN59548.1"/>
    <property type="molecule type" value="Transcribed_RNA"/>
</dbReference>
<dbReference type="Gene3D" id="2.40.10.10">
    <property type="entry name" value="Trypsin-like serine proteases"/>
    <property type="match status" value="1"/>
</dbReference>
<dbReference type="InterPro" id="IPR009003">
    <property type="entry name" value="Peptidase_S1_PA"/>
</dbReference>
<dbReference type="PANTHER" id="PTHR24258">
    <property type="entry name" value="SERINE PROTEASE-RELATED"/>
    <property type="match status" value="1"/>
</dbReference>
<evidence type="ECO:0000256" key="1">
    <source>
        <dbReference type="ARBA" id="ARBA00023157"/>
    </source>
</evidence>
<dbReference type="FunFam" id="2.40.10.10:FF:000068">
    <property type="entry name" value="transmembrane protease serine 2"/>
    <property type="match status" value="1"/>
</dbReference>